<dbReference type="InterPro" id="IPR036388">
    <property type="entry name" value="WH-like_DNA-bd_sf"/>
</dbReference>
<dbReference type="InterPro" id="IPR029016">
    <property type="entry name" value="GAF-like_dom_sf"/>
</dbReference>
<comment type="similarity">
    <text evidence="5">Belongs to the HrcA family.</text>
</comment>
<keyword evidence="9" id="KW-1185">Reference proteome</keyword>
<dbReference type="NCBIfam" id="TIGR00331">
    <property type="entry name" value="hrcA"/>
    <property type="match status" value="1"/>
</dbReference>
<reference evidence="8 9" key="1">
    <citation type="submission" date="2020-08" db="EMBL/GenBank/DDBJ databases">
        <title>Genome public.</title>
        <authorList>
            <person name="Liu C."/>
            <person name="Sun Q."/>
        </authorList>
    </citation>
    <scope>NUCLEOTIDE SEQUENCE [LARGE SCALE GENOMIC DNA]</scope>
    <source>
        <strain evidence="8 9">NSJ-26</strain>
    </source>
</reference>
<dbReference type="EMBL" id="JACRTK010000002">
    <property type="protein sequence ID" value="MBC8590780.1"/>
    <property type="molecule type" value="Genomic_DNA"/>
</dbReference>
<dbReference type="Gene3D" id="3.30.390.60">
    <property type="entry name" value="Heat-inducible transcription repressor hrca homolog, domain 3"/>
    <property type="match status" value="1"/>
</dbReference>
<evidence type="ECO:0000313" key="8">
    <source>
        <dbReference type="EMBL" id="MBC8590780.1"/>
    </source>
</evidence>
<evidence type="ECO:0000259" key="7">
    <source>
        <dbReference type="Pfam" id="PF03444"/>
    </source>
</evidence>
<evidence type="ECO:0000256" key="4">
    <source>
        <dbReference type="ARBA" id="ARBA00023163"/>
    </source>
</evidence>
<keyword evidence="4 5" id="KW-0804">Transcription</keyword>
<dbReference type="InterPro" id="IPR002571">
    <property type="entry name" value="HrcA"/>
</dbReference>
<evidence type="ECO:0000256" key="2">
    <source>
        <dbReference type="ARBA" id="ARBA00023015"/>
    </source>
</evidence>
<dbReference type="GO" id="GO:0003677">
    <property type="term" value="F:DNA binding"/>
    <property type="evidence" value="ECO:0007669"/>
    <property type="project" value="InterPro"/>
</dbReference>
<evidence type="ECO:0000256" key="1">
    <source>
        <dbReference type="ARBA" id="ARBA00022491"/>
    </source>
</evidence>
<dbReference type="Proteomes" id="UP000601522">
    <property type="component" value="Unassembled WGS sequence"/>
</dbReference>
<feature type="domain" description="Heat-inducible transcription repressor HrcA C-terminal" evidence="6">
    <location>
        <begin position="106"/>
        <end position="326"/>
    </location>
</feature>
<dbReference type="SUPFAM" id="SSF46785">
    <property type="entry name" value="Winged helix' DNA-binding domain"/>
    <property type="match status" value="1"/>
</dbReference>
<protein>
    <recommendedName>
        <fullName evidence="5">Heat-inducible transcription repressor HrcA</fullName>
    </recommendedName>
</protein>
<dbReference type="GO" id="GO:0045892">
    <property type="term" value="P:negative regulation of DNA-templated transcription"/>
    <property type="evidence" value="ECO:0007669"/>
    <property type="project" value="UniProtKB-UniRule"/>
</dbReference>
<gene>
    <name evidence="5 8" type="primary">hrcA</name>
    <name evidence="8" type="ORF">H8689_06485</name>
</gene>
<dbReference type="PIRSF" id="PIRSF005485">
    <property type="entry name" value="HrcA"/>
    <property type="match status" value="1"/>
</dbReference>
<sequence length="347" mass="39163">MLDERKLKVLYAIINSYISSAEPIGSRTISKNYDLGVSSATIRNEMSDLEDLGFLSKPHSSAGRVPSDKAYRFYVNQLLKQNKQSIGTEKDIEIKEILANKSWEMEELIRNSAEMLSALTSYTAIVASPKLKTSKVKTIQLLSLDDLRVLMIIVCDTGIVKKAIYKPKNPISSDQLSTISKFLNIKLQGLSMDELLIQFENNVFEEMYKYKGVIDELIPIINDSIEDLTSIDLYSYGLTKILNFPEYRDVEKVKEFISFVEDKDLILDILLNNSSSEDIDILIGSENKYAPIKDISMITATYKIGNKTISKVGLVGPTRMDYLNLIDTLKIFSANITDMLNMLMGNQ</sequence>
<organism evidence="8 9">
    <name type="scientific">Wansuia hejianensis</name>
    <dbReference type="NCBI Taxonomy" id="2763667"/>
    <lineage>
        <taxon>Bacteria</taxon>
        <taxon>Bacillati</taxon>
        <taxon>Bacillota</taxon>
        <taxon>Clostridia</taxon>
        <taxon>Lachnospirales</taxon>
        <taxon>Lachnospiraceae</taxon>
        <taxon>Wansuia</taxon>
    </lineage>
</organism>
<comment type="caution">
    <text evidence="8">The sequence shown here is derived from an EMBL/GenBank/DDBJ whole genome shotgun (WGS) entry which is preliminary data.</text>
</comment>
<comment type="function">
    <text evidence="5">Negative regulator of class I heat shock genes (grpE-dnaK-dnaJ and groELS operons). Prevents heat-shock induction of these operons.</text>
</comment>
<dbReference type="Pfam" id="PF01628">
    <property type="entry name" value="HrcA"/>
    <property type="match status" value="1"/>
</dbReference>
<dbReference type="InterPro" id="IPR023120">
    <property type="entry name" value="WHTH_transcript_rep_HrcA_IDD"/>
</dbReference>
<dbReference type="AlphaFoldDB" id="A0A926EYE3"/>
<dbReference type="PANTHER" id="PTHR34824">
    <property type="entry name" value="HEAT-INDUCIBLE TRANSCRIPTION REPRESSOR HRCA"/>
    <property type="match status" value="1"/>
</dbReference>
<dbReference type="Gene3D" id="3.30.450.40">
    <property type="match status" value="1"/>
</dbReference>
<evidence type="ECO:0000256" key="5">
    <source>
        <dbReference type="HAMAP-Rule" id="MF_00081"/>
    </source>
</evidence>
<dbReference type="SUPFAM" id="SSF55781">
    <property type="entry name" value="GAF domain-like"/>
    <property type="match status" value="1"/>
</dbReference>
<feature type="domain" description="Winged helix-turn-helix transcription repressor HrcA DNA-binding" evidence="7">
    <location>
        <begin position="5"/>
        <end position="73"/>
    </location>
</feature>
<dbReference type="InterPro" id="IPR021153">
    <property type="entry name" value="HrcA_C"/>
</dbReference>
<dbReference type="PANTHER" id="PTHR34824:SF1">
    <property type="entry name" value="HEAT-INDUCIBLE TRANSCRIPTION REPRESSOR HRCA"/>
    <property type="match status" value="1"/>
</dbReference>
<dbReference type="InterPro" id="IPR036390">
    <property type="entry name" value="WH_DNA-bd_sf"/>
</dbReference>
<evidence type="ECO:0000313" key="9">
    <source>
        <dbReference type="Proteomes" id="UP000601522"/>
    </source>
</evidence>
<dbReference type="HAMAP" id="MF_00081">
    <property type="entry name" value="HrcA"/>
    <property type="match status" value="1"/>
</dbReference>
<keyword evidence="2 5" id="KW-0805">Transcription regulation</keyword>
<evidence type="ECO:0000256" key="3">
    <source>
        <dbReference type="ARBA" id="ARBA00023016"/>
    </source>
</evidence>
<name>A0A926EYE3_9FIRM</name>
<dbReference type="InterPro" id="IPR005104">
    <property type="entry name" value="WHTH_HrcA_DNA-bd"/>
</dbReference>
<keyword evidence="3 5" id="KW-0346">Stress response</keyword>
<keyword evidence="1 5" id="KW-0678">Repressor</keyword>
<accession>A0A926EYE3</accession>
<evidence type="ECO:0000259" key="6">
    <source>
        <dbReference type="Pfam" id="PF01628"/>
    </source>
</evidence>
<proteinExistence type="inferred from homology"/>
<dbReference type="RefSeq" id="WP_249323614.1">
    <property type="nucleotide sequence ID" value="NZ_JACRTK010000002.1"/>
</dbReference>
<dbReference type="Pfam" id="PF03444">
    <property type="entry name" value="WHD_HrcA"/>
    <property type="match status" value="1"/>
</dbReference>
<dbReference type="Gene3D" id="1.10.10.10">
    <property type="entry name" value="Winged helix-like DNA-binding domain superfamily/Winged helix DNA-binding domain"/>
    <property type="match status" value="1"/>
</dbReference>